<dbReference type="SUPFAM" id="SSF81923">
    <property type="entry name" value="Double Clp-N motif"/>
    <property type="match status" value="1"/>
</dbReference>
<gene>
    <name evidence="3" type="ORF">GCM10009850_053600</name>
</gene>
<sequence length="134" mass="14441">MLRKLKRTTRRQPLERLLTARARRALDLAAHEAAAQGHDQVTGDHLLAGLMRLDEGVAVLTLNSLGAVPAPGINADLGRLTELARQEAAELGHRYVGTEHLLLGLLRENEAAVPGVGLQQARAQVIRVLRGDGL</sequence>
<organism evidence="3 4">
    <name type="scientific">Nonomuraea monospora</name>
    <dbReference type="NCBI Taxonomy" id="568818"/>
    <lineage>
        <taxon>Bacteria</taxon>
        <taxon>Bacillati</taxon>
        <taxon>Actinomycetota</taxon>
        <taxon>Actinomycetes</taxon>
        <taxon>Streptosporangiales</taxon>
        <taxon>Streptosporangiaceae</taxon>
        <taxon>Nonomuraea</taxon>
    </lineage>
</organism>
<protein>
    <recommendedName>
        <fullName evidence="2">Clp R domain-containing protein</fullName>
    </recommendedName>
</protein>
<comment type="caution">
    <text evidence="3">The sequence shown here is derived from an EMBL/GenBank/DDBJ whole genome shotgun (WGS) entry which is preliminary data.</text>
</comment>
<dbReference type="Gene3D" id="1.10.1780.10">
    <property type="entry name" value="Clp, N-terminal domain"/>
    <property type="match status" value="2"/>
</dbReference>
<dbReference type="InterPro" id="IPR004176">
    <property type="entry name" value="Clp_R_N"/>
</dbReference>
<evidence type="ECO:0000259" key="2">
    <source>
        <dbReference type="PROSITE" id="PS51903"/>
    </source>
</evidence>
<accession>A0ABN3CKI4</accession>
<evidence type="ECO:0000256" key="1">
    <source>
        <dbReference type="PROSITE-ProRule" id="PRU01251"/>
    </source>
</evidence>
<proteinExistence type="predicted"/>
<evidence type="ECO:0000313" key="4">
    <source>
        <dbReference type="Proteomes" id="UP001499843"/>
    </source>
</evidence>
<name>A0ABN3CKI4_9ACTN</name>
<dbReference type="Proteomes" id="UP001499843">
    <property type="component" value="Unassembled WGS sequence"/>
</dbReference>
<keyword evidence="4" id="KW-1185">Reference proteome</keyword>
<dbReference type="PROSITE" id="PS51903">
    <property type="entry name" value="CLP_R"/>
    <property type="match status" value="1"/>
</dbReference>
<dbReference type="Pfam" id="PF02861">
    <property type="entry name" value="Clp_N"/>
    <property type="match status" value="2"/>
</dbReference>
<reference evidence="3 4" key="1">
    <citation type="journal article" date="2019" name="Int. J. Syst. Evol. Microbiol.">
        <title>The Global Catalogue of Microorganisms (GCM) 10K type strain sequencing project: providing services to taxonomists for standard genome sequencing and annotation.</title>
        <authorList>
            <consortium name="The Broad Institute Genomics Platform"/>
            <consortium name="The Broad Institute Genome Sequencing Center for Infectious Disease"/>
            <person name="Wu L."/>
            <person name="Ma J."/>
        </authorList>
    </citation>
    <scope>NUCLEOTIDE SEQUENCE [LARGE SCALE GENOMIC DNA]</scope>
    <source>
        <strain evidence="3 4">JCM 16114</strain>
    </source>
</reference>
<dbReference type="InterPro" id="IPR036628">
    <property type="entry name" value="Clp_N_dom_sf"/>
</dbReference>
<keyword evidence="1" id="KW-0677">Repeat</keyword>
<evidence type="ECO:0000313" key="3">
    <source>
        <dbReference type="EMBL" id="GAA2209901.1"/>
    </source>
</evidence>
<feature type="domain" description="Clp R" evidence="2">
    <location>
        <begin position="14"/>
        <end position="134"/>
    </location>
</feature>
<dbReference type="EMBL" id="BAAAQX010000014">
    <property type="protein sequence ID" value="GAA2209901.1"/>
    <property type="molecule type" value="Genomic_DNA"/>
</dbReference>